<keyword evidence="2" id="KW-1185">Reference proteome</keyword>
<sequence length="185" mass="19811">IASSRKALSLLQAATWSASGDRIVNYKTTSDVETSSGNTFTAGTLNLEVGEDDPCTWSFGGEDLEPGDSGSSTALIKNSGSIAGDASLDIAISNDSGELDEYLRVTITLDEDGDWSTTGDQEEIVRGLASNITGTEIEITHDAWINEDTTNTQIKVHWKFVDKSGVAEAEGDKFDLNLTFHLEQS</sequence>
<name>A0A133U584_9EURY</name>
<feature type="non-terminal residue" evidence="1">
    <location>
        <position position="1"/>
    </location>
</feature>
<gene>
    <name evidence="1" type="ORF">AKJ57_05450</name>
</gene>
<comment type="caution">
    <text evidence="1">The sequence shown here is derived from an EMBL/GenBank/DDBJ whole genome shotgun (WGS) entry which is preliminary data.</text>
</comment>
<accession>A0A133U584</accession>
<evidence type="ECO:0000313" key="1">
    <source>
        <dbReference type="EMBL" id="KXA89326.1"/>
    </source>
</evidence>
<dbReference type="AlphaFoldDB" id="A0A133U584"/>
<organism evidence="1 2">
    <name type="scientific">candidate division MSBL1 archaeon SCGC-AAA259A05</name>
    <dbReference type="NCBI Taxonomy" id="1698259"/>
    <lineage>
        <taxon>Archaea</taxon>
        <taxon>Methanobacteriati</taxon>
        <taxon>Methanobacteriota</taxon>
        <taxon>candidate division MSBL1</taxon>
    </lineage>
</organism>
<proteinExistence type="predicted"/>
<evidence type="ECO:0000313" key="2">
    <source>
        <dbReference type="Proteomes" id="UP000070163"/>
    </source>
</evidence>
<reference evidence="1 2" key="1">
    <citation type="journal article" date="2016" name="Sci. Rep.">
        <title>Metabolic traits of an uncultured archaeal lineage -MSBL1- from brine pools of the Red Sea.</title>
        <authorList>
            <person name="Mwirichia R."/>
            <person name="Alam I."/>
            <person name="Rashid M."/>
            <person name="Vinu M."/>
            <person name="Ba-Alawi W."/>
            <person name="Anthony Kamau A."/>
            <person name="Kamanda Ngugi D."/>
            <person name="Goker M."/>
            <person name="Klenk H.P."/>
            <person name="Bajic V."/>
            <person name="Stingl U."/>
        </authorList>
    </citation>
    <scope>NUCLEOTIDE SEQUENCE [LARGE SCALE GENOMIC DNA]</scope>
    <source>
        <strain evidence="1">SCGC-AAA259A05</strain>
    </source>
</reference>
<protein>
    <submittedName>
        <fullName evidence="1">Uncharacterized protein</fullName>
    </submittedName>
</protein>
<dbReference type="EMBL" id="LHXJ01000084">
    <property type="protein sequence ID" value="KXA89326.1"/>
    <property type="molecule type" value="Genomic_DNA"/>
</dbReference>
<dbReference type="Proteomes" id="UP000070163">
    <property type="component" value="Unassembled WGS sequence"/>
</dbReference>